<keyword evidence="3" id="KW-0238">DNA-binding</keyword>
<accession>A0A9D2RC59</accession>
<evidence type="ECO:0000256" key="1">
    <source>
        <dbReference type="ARBA" id="ARBA00009437"/>
    </source>
</evidence>
<dbReference type="PANTHER" id="PTHR30419:SF28">
    <property type="entry name" value="HTH-TYPE TRANSCRIPTIONAL REGULATOR BSDA"/>
    <property type="match status" value="1"/>
</dbReference>
<dbReference type="PANTHER" id="PTHR30419">
    <property type="entry name" value="HTH-TYPE TRANSCRIPTIONAL REGULATOR YBHD"/>
    <property type="match status" value="1"/>
</dbReference>
<feature type="domain" description="HTH lysR-type" evidence="5">
    <location>
        <begin position="1"/>
        <end position="58"/>
    </location>
</feature>
<dbReference type="GO" id="GO:0005829">
    <property type="term" value="C:cytosol"/>
    <property type="evidence" value="ECO:0007669"/>
    <property type="project" value="TreeGrafter"/>
</dbReference>
<dbReference type="GO" id="GO:0003677">
    <property type="term" value="F:DNA binding"/>
    <property type="evidence" value="ECO:0007669"/>
    <property type="project" value="UniProtKB-KW"/>
</dbReference>
<evidence type="ECO:0000313" key="7">
    <source>
        <dbReference type="Proteomes" id="UP000823850"/>
    </source>
</evidence>
<proteinExistence type="inferred from homology"/>
<dbReference type="InterPro" id="IPR050950">
    <property type="entry name" value="HTH-type_LysR_regulators"/>
</dbReference>
<dbReference type="CDD" id="cd08434">
    <property type="entry name" value="PBP2_GltC_like"/>
    <property type="match status" value="1"/>
</dbReference>
<protein>
    <submittedName>
        <fullName evidence="6">LysR family transcriptional regulator</fullName>
    </submittedName>
</protein>
<gene>
    <name evidence="6" type="ORF">H9913_11600</name>
</gene>
<dbReference type="PROSITE" id="PS50931">
    <property type="entry name" value="HTH_LYSR"/>
    <property type="match status" value="1"/>
</dbReference>
<evidence type="ECO:0000259" key="5">
    <source>
        <dbReference type="PROSITE" id="PS50931"/>
    </source>
</evidence>
<reference evidence="6" key="1">
    <citation type="journal article" date="2021" name="PeerJ">
        <title>Extensive microbial diversity within the chicken gut microbiome revealed by metagenomics and culture.</title>
        <authorList>
            <person name="Gilroy R."/>
            <person name="Ravi A."/>
            <person name="Getino M."/>
            <person name="Pursley I."/>
            <person name="Horton D.L."/>
            <person name="Alikhan N.F."/>
            <person name="Baker D."/>
            <person name="Gharbi K."/>
            <person name="Hall N."/>
            <person name="Watson M."/>
            <person name="Adriaenssens E.M."/>
            <person name="Foster-Nyarko E."/>
            <person name="Jarju S."/>
            <person name="Secka A."/>
            <person name="Antonio M."/>
            <person name="Oren A."/>
            <person name="Chaudhuri R.R."/>
            <person name="La Ragione R."/>
            <person name="Hildebrand F."/>
            <person name="Pallen M.J."/>
        </authorList>
    </citation>
    <scope>NUCLEOTIDE SEQUENCE</scope>
    <source>
        <strain evidence="6">ChiW19-6364</strain>
    </source>
</reference>
<dbReference type="EMBL" id="DWUX01000204">
    <property type="protein sequence ID" value="HJD40661.1"/>
    <property type="molecule type" value="Genomic_DNA"/>
</dbReference>
<sequence length="298" mass="33850">MNLFHLRYFVELAHTRHYTKAAEHLCIAQPSLSHAINQLEKELGVQLFERIGRNTSLTCFGEEFLSCAENVLKTLDSGVAALKRSSRGAGTIRLGFLRVLGVQWLPSLAKEFSDSHPETDIHFTFHTGVTSELLKGLKAGHFDLVFSSYPPEDQDFLCEPVAGQHLVLIVSRDHPLAKFREINLEETLKYPYIYFAQGSGVRYDVDRLFEKIGQKPKIAYETEEDQVIAGLTAQNFGISIVPEMDLLEHLNIKKIKIKNSTARRNIYMVSNNQVYTPPAVENFRRFILEELPESSQIP</sequence>
<dbReference type="SUPFAM" id="SSF53850">
    <property type="entry name" value="Periplasmic binding protein-like II"/>
    <property type="match status" value="1"/>
</dbReference>
<dbReference type="InterPro" id="IPR036390">
    <property type="entry name" value="WH_DNA-bd_sf"/>
</dbReference>
<dbReference type="InterPro" id="IPR000847">
    <property type="entry name" value="LysR_HTH_N"/>
</dbReference>
<dbReference type="Gene3D" id="3.40.190.290">
    <property type="match status" value="1"/>
</dbReference>
<dbReference type="InterPro" id="IPR036388">
    <property type="entry name" value="WH-like_DNA-bd_sf"/>
</dbReference>
<dbReference type="GO" id="GO:0003700">
    <property type="term" value="F:DNA-binding transcription factor activity"/>
    <property type="evidence" value="ECO:0007669"/>
    <property type="project" value="InterPro"/>
</dbReference>
<dbReference type="PRINTS" id="PR00039">
    <property type="entry name" value="HTHLYSR"/>
</dbReference>
<dbReference type="Proteomes" id="UP000823850">
    <property type="component" value="Unassembled WGS sequence"/>
</dbReference>
<dbReference type="SUPFAM" id="SSF46785">
    <property type="entry name" value="Winged helix' DNA-binding domain"/>
    <property type="match status" value="1"/>
</dbReference>
<dbReference type="Pfam" id="PF00126">
    <property type="entry name" value="HTH_1"/>
    <property type="match status" value="1"/>
</dbReference>
<evidence type="ECO:0000313" key="6">
    <source>
        <dbReference type="EMBL" id="HJD40661.1"/>
    </source>
</evidence>
<evidence type="ECO:0000256" key="3">
    <source>
        <dbReference type="ARBA" id="ARBA00023125"/>
    </source>
</evidence>
<comment type="caution">
    <text evidence="6">The sequence shown here is derived from an EMBL/GenBank/DDBJ whole genome shotgun (WGS) entry which is preliminary data.</text>
</comment>
<dbReference type="AlphaFoldDB" id="A0A9D2RC59"/>
<keyword evidence="4" id="KW-0804">Transcription</keyword>
<dbReference type="FunFam" id="1.10.10.10:FF:000001">
    <property type="entry name" value="LysR family transcriptional regulator"/>
    <property type="match status" value="1"/>
</dbReference>
<evidence type="ECO:0000256" key="2">
    <source>
        <dbReference type="ARBA" id="ARBA00023015"/>
    </source>
</evidence>
<comment type="similarity">
    <text evidence="1">Belongs to the LysR transcriptional regulatory family.</text>
</comment>
<reference evidence="6" key="2">
    <citation type="submission" date="2021-04" db="EMBL/GenBank/DDBJ databases">
        <authorList>
            <person name="Gilroy R."/>
        </authorList>
    </citation>
    <scope>NUCLEOTIDE SEQUENCE</scope>
    <source>
        <strain evidence="6">ChiW19-6364</strain>
    </source>
</reference>
<name>A0A9D2RC59_9FIRM</name>
<dbReference type="Pfam" id="PF03466">
    <property type="entry name" value="LysR_substrate"/>
    <property type="match status" value="1"/>
</dbReference>
<evidence type="ECO:0000256" key="4">
    <source>
        <dbReference type="ARBA" id="ARBA00023163"/>
    </source>
</evidence>
<dbReference type="Gene3D" id="1.10.10.10">
    <property type="entry name" value="Winged helix-like DNA-binding domain superfamily/Winged helix DNA-binding domain"/>
    <property type="match status" value="1"/>
</dbReference>
<organism evidence="6 7">
    <name type="scientific">Candidatus Blautia stercoripullorum</name>
    <dbReference type="NCBI Taxonomy" id="2838502"/>
    <lineage>
        <taxon>Bacteria</taxon>
        <taxon>Bacillati</taxon>
        <taxon>Bacillota</taxon>
        <taxon>Clostridia</taxon>
        <taxon>Lachnospirales</taxon>
        <taxon>Lachnospiraceae</taxon>
        <taxon>Blautia</taxon>
    </lineage>
</organism>
<keyword evidence="2" id="KW-0805">Transcription regulation</keyword>
<dbReference type="InterPro" id="IPR005119">
    <property type="entry name" value="LysR_subst-bd"/>
</dbReference>